<keyword evidence="6" id="KW-0735">Signal-anchor</keyword>
<dbReference type="PANTHER" id="PTHR10462:SF27">
    <property type="entry name" value="GLYCOSYLTRANSFERASE 6 DOMAIN-CONTAINING PROTEIN 1-RELATED"/>
    <property type="match status" value="1"/>
</dbReference>
<dbReference type="PANTHER" id="PTHR10462">
    <property type="entry name" value="GLYCOSYLTRANSFERASE-RELATED"/>
    <property type="match status" value="1"/>
</dbReference>
<evidence type="ECO:0000256" key="8">
    <source>
        <dbReference type="ARBA" id="ARBA00023136"/>
    </source>
</evidence>
<evidence type="ECO:0000256" key="12">
    <source>
        <dbReference type="PIRSR" id="PIRSR605076-3"/>
    </source>
</evidence>
<evidence type="ECO:0000256" key="10">
    <source>
        <dbReference type="PIRSR" id="PIRSR605076-1"/>
    </source>
</evidence>
<evidence type="ECO:0000256" key="3">
    <source>
        <dbReference type="ARBA" id="ARBA00022676"/>
    </source>
</evidence>
<accession>A0A8B7B1Y2</accession>
<dbReference type="Pfam" id="PF03414">
    <property type="entry name" value="Glyco_transf_6"/>
    <property type="match status" value="1"/>
</dbReference>
<keyword evidence="12" id="KW-0464">Manganese</keyword>
<dbReference type="GO" id="GO:0016758">
    <property type="term" value="F:hexosyltransferase activity"/>
    <property type="evidence" value="ECO:0007669"/>
    <property type="project" value="InterPro"/>
</dbReference>
<keyword evidence="12" id="KW-0479">Metal-binding</keyword>
<name>A0A8B7B1Y2_ORYAF</name>
<keyword evidence="9" id="KW-0325">Glycoprotein</keyword>
<feature type="binding site" evidence="11">
    <location>
        <position position="310"/>
    </location>
    <ligand>
        <name>an alpha-L-fucosyl-(1-&gt;2)-beta-D-galactosyl derivative</name>
        <dbReference type="ChEBI" id="CHEBI:140327"/>
    </ligand>
</feature>
<comment type="similarity">
    <text evidence="2">Belongs to the glycosyltransferase 6 family.</text>
</comment>
<dbReference type="GO" id="GO:0005794">
    <property type="term" value="C:Golgi apparatus"/>
    <property type="evidence" value="ECO:0007669"/>
    <property type="project" value="TreeGrafter"/>
</dbReference>
<dbReference type="GO" id="GO:0016020">
    <property type="term" value="C:membrane"/>
    <property type="evidence" value="ECO:0007669"/>
    <property type="project" value="UniProtKB-SubCell"/>
</dbReference>
<dbReference type="GO" id="GO:0046872">
    <property type="term" value="F:metal ion binding"/>
    <property type="evidence" value="ECO:0007669"/>
    <property type="project" value="UniProtKB-KW"/>
</dbReference>
<evidence type="ECO:0000256" key="6">
    <source>
        <dbReference type="ARBA" id="ARBA00022968"/>
    </source>
</evidence>
<dbReference type="GO" id="GO:0005975">
    <property type="term" value="P:carbohydrate metabolic process"/>
    <property type="evidence" value="ECO:0007669"/>
    <property type="project" value="InterPro"/>
</dbReference>
<dbReference type="GeneID" id="103210074"/>
<evidence type="ECO:0000256" key="9">
    <source>
        <dbReference type="ARBA" id="ARBA00023180"/>
    </source>
</evidence>
<proteinExistence type="inferred from homology"/>
<keyword evidence="5" id="KW-0812">Transmembrane</keyword>
<dbReference type="AlphaFoldDB" id="A0A8B7B1Y2"/>
<evidence type="ECO:0000256" key="7">
    <source>
        <dbReference type="ARBA" id="ARBA00022989"/>
    </source>
</evidence>
<dbReference type="RefSeq" id="XP_007954180.1">
    <property type="nucleotide sequence ID" value="XM_007955989.1"/>
</dbReference>
<protein>
    <submittedName>
        <fullName evidence="14">Glycosyltransferase 6 domain-containing protein 1-like</fullName>
    </submittedName>
</protein>
<evidence type="ECO:0000256" key="2">
    <source>
        <dbReference type="ARBA" id="ARBA00010413"/>
    </source>
</evidence>
<feature type="binding site" evidence="11">
    <location>
        <position position="219"/>
    </location>
    <ligand>
        <name>an alpha-L-fucosyl-(1-&gt;2)-beta-D-galactosyl derivative</name>
        <dbReference type="ChEBI" id="CHEBI:140327"/>
    </ligand>
</feature>
<evidence type="ECO:0000313" key="14">
    <source>
        <dbReference type="RefSeq" id="XP_007954180.1"/>
    </source>
</evidence>
<keyword evidence="7" id="KW-1133">Transmembrane helix</keyword>
<keyword evidence="4" id="KW-0808">Transferase</keyword>
<feature type="active site" description="Nucleophile" evidence="10">
    <location>
        <position position="287"/>
    </location>
</feature>
<comment type="cofactor">
    <cofactor evidence="12">
        <name>Mn(2+)</name>
        <dbReference type="ChEBI" id="CHEBI:29035"/>
    </cofactor>
    <text evidence="12">Binds 1 Mn(2+) ion per subunit.</text>
</comment>
<reference evidence="14" key="1">
    <citation type="submission" date="2025-08" db="UniProtKB">
        <authorList>
            <consortium name="RefSeq"/>
        </authorList>
    </citation>
    <scope>IDENTIFICATION</scope>
</reference>
<comment type="subcellular location">
    <subcellularLocation>
        <location evidence="1">Membrane</location>
        <topology evidence="1">Single-pass type II membrane protein</topology>
    </subcellularLocation>
</comment>
<gene>
    <name evidence="14" type="primary">LOC103210074</name>
</gene>
<evidence type="ECO:0000256" key="5">
    <source>
        <dbReference type="ARBA" id="ARBA00022692"/>
    </source>
</evidence>
<keyword evidence="13" id="KW-1185">Reference proteome</keyword>
<organism evidence="13 14">
    <name type="scientific">Orycteropus afer afer</name>
    <dbReference type="NCBI Taxonomy" id="1230840"/>
    <lineage>
        <taxon>Eukaryota</taxon>
        <taxon>Metazoa</taxon>
        <taxon>Chordata</taxon>
        <taxon>Craniata</taxon>
        <taxon>Vertebrata</taxon>
        <taxon>Euteleostomi</taxon>
        <taxon>Mammalia</taxon>
        <taxon>Eutheria</taxon>
        <taxon>Afrotheria</taxon>
        <taxon>Tubulidentata</taxon>
        <taxon>Orycteropodidae</taxon>
        <taxon>Orycteropus</taxon>
    </lineage>
</organism>
<dbReference type="InterPro" id="IPR005076">
    <property type="entry name" value="Glyco_trans_6"/>
</dbReference>
<dbReference type="Gene3D" id="3.90.550.10">
    <property type="entry name" value="Spore Coat Polysaccharide Biosynthesis Protein SpsA, Chain A"/>
    <property type="match status" value="1"/>
</dbReference>
<feature type="binding site" evidence="12">
    <location>
        <position position="197"/>
    </location>
    <ligand>
        <name>Mn(2+)</name>
        <dbReference type="ChEBI" id="CHEBI:29035"/>
    </ligand>
</feature>
<keyword evidence="3" id="KW-0328">Glycosyltransferase</keyword>
<evidence type="ECO:0000256" key="4">
    <source>
        <dbReference type="ARBA" id="ARBA00022679"/>
    </source>
</evidence>
<sequence length="331" mass="38893">MPGEKNELKHLRCDGASSEIPSEVPKKLKRTMHQSCRPDVQKAALVVQNHLVKELQLSDWFNPRKRLDVTTTTNWHAPIIWEGTFNRQVLDNYYQKQNITVGLAVFASGRFADEYLELFMLSADKHFMVGYKVIFYIMMDALFLLPDIKLGPLRTVKVIKINSQDWRQDPNLLRMRNLGELILWHIQKEVDFLFSMDVNQIFHNDFGVETLGKSVAQLHAWWYFQNTRNFPYERRPQSAACIPFGQGDFYYHSAIVGGTPQEILNLIDICLKGVIDDNDNRLNTTFENHLNKYFFLYKPTKLLSPEYNWDLRFRLPLQIRFVKVAWLSEND</sequence>
<dbReference type="GO" id="GO:0031982">
    <property type="term" value="C:vesicle"/>
    <property type="evidence" value="ECO:0007669"/>
    <property type="project" value="TreeGrafter"/>
</dbReference>
<evidence type="ECO:0000256" key="1">
    <source>
        <dbReference type="ARBA" id="ARBA00004606"/>
    </source>
</evidence>
<dbReference type="OrthoDB" id="10013941at2759"/>
<evidence type="ECO:0000256" key="11">
    <source>
        <dbReference type="PIRSR" id="PIRSR605076-2"/>
    </source>
</evidence>
<feature type="binding site" evidence="11">
    <location>
        <position position="287"/>
    </location>
    <ligand>
        <name>an alpha-L-fucosyl-(1-&gt;2)-beta-D-galactosyl derivative</name>
        <dbReference type="ChEBI" id="CHEBI:140327"/>
    </ligand>
</feature>
<feature type="binding site" evidence="11">
    <location>
        <position position="111"/>
    </location>
    <ligand>
        <name>UDP-N-acetyl-alpha-D-galactosamine</name>
        <dbReference type="ChEBI" id="CHEBI:67138"/>
    </ligand>
</feature>
<dbReference type="FunFam" id="3.90.550.10:FF:000022">
    <property type="entry name" value="Histo-blood group ABO system transferase"/>
    <property type="match status" value="1"/>
</dbReference>
<keyword evidence="8" id="KW-0472">Membrane</keyword>
<dbReference type="SUPFAM" id="SSF53448">
    <property type="entry name" value="Nucleotide-diphospho-sugar transferases"/>
    <property type="match status" value="1"/>
</dbReference>
<dbReference type="Proteomes" id="UP000694850">
    <property type="component" value="Unplaced"/>
</dbReference>
<dbReference type="InterPro" id="IPR029044">
    <property type="entry name" value="Nucleotide-diphossugar_trans"/>
</dbReference>
<evidence type="ECO:0000313" key="13">
    <source>
        <dbReference type="Proteomes" id="UP000694850"/>
    </source>
</evidence>